<evidence type="ECO:0000313" key="15">
    <source>
        <dbReference type="EMBL" id="VDI74247.1"/>
    </source>
</evidence>
<dbReference type="AlphaFoldDB" id="A0A8B6H6N9"/>
<dbReference type="InterPro" id="IPR041134">
    <property type="entry name" value="Vault_2"/>
</dbReference>
<feature type="domain" description="Major vault protein repeat" evidence="10">
    <location>
        <begin position="269"/>
        <end position="312"/>
    </location>
</feature>
<dbReference type="Gene3D" id="2.30.30.570">
    <property type="match status" value="1"/>
</dbReference>
<feature type="repeat" description="MVP" evidence="8">
    <location>
        <begin position="167"/>
        <end position="221"/>
    </location>
</feature>
<dbReference type="InterPro" id="IPR021870">
    <property type="entry name" value="MVP_shoulder"/>
</dbReference>
<keyword evidence="4 8" id="KW-0963">Cytoplasm</keyword>
<dbReference type="GO" id="GO:1990904">
    <property type="term" value="C:ribonucleoprotein complex"/>
    <property type="evidence" value="ECO:0007669"/>
    <property type="project" value="UniProtKB-UniRule"/>
</dbReference>
<dbReference type="EMBL" id="UYJE01009533">
    <property type="protein sequence ID" value="VDI74247.1"/>
    <property type="molecule type" value="Genomic_DNA"/>
</dbReference>
<dbReference type="Gene3D" id="3.30.479.30">
    <property type="entry name" value="Band 7 domain"/>
    <property type="match status" value="1"/>
</dbReference>
<feature type="repeat" description="MVP" evidence="8">
    <location>
        <begin position="114"/>
        <end position="166"/>
    </location>
</feature>
<evidence type="ECO:0000256" key="1">
    <source>
        <dbReference type="ARBA" id="ARBA00004123"/>
    </source>
</evidence>
<evidence type="ECO:0000259" key="14">
    <source>
        <dbReference type="Pfam" id="PF17796"/>
    </source>
</evidence>
<dbReference type="InterPro" id="IPR041139">
    <property type="entry name" value="MVP_rep_dom"/>
</dbReference>
<organism evidence="15 16">
    <name type="scientific">Mytilus galloprovincialis</name>
    <name type="common">Mediterranean mussel</name>
    <dbReference type="NCBI Taxonomy" id="29158"/>
    <lineage>
        <taxon>Eukaryota</taxon>
        <taxon>Metazoa</taxon>
        <taxon>Spiralia</taxon>
        <taxon>Lophotrochozoa</taxon>
        <taxon>Mollusca</taxon>
        <taxon>Bivalvia</taxon>
        <taxon>Autobranchia</taxon>
        <taxon>Pteriomorphia</taxon>
        <taxon>Mytilida</taxon>
        <taxon>Mytiloidea</taxon>
        <taxon>Mytilidae</taxon>
        <taxon>Mytilinae</taxon>
        <taxon>Mytilus</taxon>
    </lineage>
</organism>
<keyword evidence="7 8" id="KW-0687">Ribonucleoprotein</keyword>
<dbReference type="Gene3D" id="2.30.30.550">
    <property type="entry name" value="Major Vault Protein repeat"/>
    <property type="match status" value="3"/>
</dbReference>
<evidence type="ECO:0000256" key="5">
    <source>
        <dbReference type="ARBA" id="ARBA00022737"/>
    </source>
</evidence>
<dbReference type="InterPro" id="IPR040989">
    <property type="entry name" value="Vault_3"/>
</dbReference>
<dbReference type="FunFam" id="2.30.30.550:FF:000001">
    <property type="entry name" value="major vault protein-like"/>
    <property type="match status" value="1"/>
</dbReference>
<feature type="domain" description="Major vault protein repeat" evidence="10">
    <location>
        <begin position="110"/>
        <end position="151"/>
    </location>
</feature>
<dbReference type="PROSITE" id="PS51224">
    <property type="entry name" value="MVP"/>
    <property type="match status" value="3"/>
</dbReference>
<proteinExistence type="predicted"/>
<evidence type="ECO:0000313" key="16">
    <source>
        <dbReference type="Proteomes" id="UP000596742"/>
    </source>
</evidence>
<evidence type="ECO:0000256" key="9">
    <source>
        <dbReference type="SAM" id="Coils"/>
    </source>
</evidence>
<dbReference type="CDD" id="cd08825">
    <property type="entry name" value="MVP_shoulder"/>
    <property type="match status" value="1"/>
</dbReference>
<protein>
    <recommendedName>
        <fullName evidence="3">Major vault protein</fullName>
    </recommendedName>
</protein>
<keyword evidence="5" id="KW-0677">Repeat</keyword>
<feature type="domain" description="Major vault protein repeat" evidence="12">
    <location>
        <begin position="1"/>
        <end position="51"/>
    </location>
</feature>
<dbReference type="GO" id="GO:0005737">
    <property type="term" value="C:cytoplasm"/>
    <property type="evidence" value="ECO:0007669"/>
    <property type="project" value="UniProtKB-SubCell"/>
</dbReference>
<evidence type="ECO:0000259" key="10">
    <source>
        <dbReference type="Pfam" id="PF01505"/>
    </source>
</evidence>
<feature type="repeat" description="MVP" evidence="8">
    <location>
        <begin position="273"/>
        <end position="327"/>
    </location>
</feature>
<evidence type="ECO:0000259" key="11">
    <source>
        <dbReference type="Pfam" id="PF11978"/>
    </source>
</evidence>
<feature type="domain" description="Major vault protein repeat" evidence="10">
    <location>
        <begin position="165"/>
        <end position="205"/>
    </location>
</feature>
<evidence type="ECO:0000256" key="6">
    <source>
        <dbReference type="ARBA" id="ARBA00023242"/>
    </source>
</evidence>
<evidence type="ECO:0000256" key="4">
    <source>
        <dbReference type="ARBA" id="ARBA00022490"/>
    </source>
</evidence>
<dbReference type="InterPro" id="IPR036013">
    <property type="entry name" value="Band_7/SPFH_dom_sf"/>
</dbReference>
<feature type="domain" description="Major vault protein repeat" evidence="14">
    <location>
        <begin position="324"/>
        <end position="373"/>
    </location>
</feature>
<evidence type="ECO:0000256" key="2">
    <source>
        <dbReference type="ARBA" id="ARBA00004496"/>
    </source>
</evidence>
<dbReference type="PANTHER" id="PTHR14165">
    <property type="entry name" value="MAJOR VAULT PROTEIN"/>
    <property type="match status" value="1"/>
</dbReference>
<dbReference type="Pfam" id="PF17796">
    <property type="entry name" value="Vault_4"/>
    <property type="match status" value="1"/>
</dbReference>
<keyword evidence="9" id="KW-0175">Coiled coil</keyword>
<keyword evidence="16" id="KW-1185">Reference proteome</keyword>
<dbReference type="Pfam" id="PF01505">
    <property type="entry name" value="Vault"/>
    <property type="match status" value="3"/>
</dbReference>
<name>A0A8B6H6N9_MYTGA</name>
<sequence>MIVVAPGCYCVVHNPVSNYVPGQACEIRFGEKDIHFHEDPFPLYPGEVLEGASDFLTGGLPDYKRAIKKLPVVPDNHGIKLKALLDCEDENGKASGRRRMAEVQGIVNPTVLKEGEALRLRAKQGFMDRYDNERVTDEQWFICEQGSYLPDVYEEVVELLKKITLTPEIGLNLRATQTVKDRYGVTRLAGEEWLLTSETTDEYYPEIGVEVASKAKKLVLTKGQYCVVENPLDKSGRPQLGKLELRIGCSSFFLHPGEALQGGNVKSSYVLSDQQAIVLQAVNQFKDTMFKGQNRLPGDTWMIRGPIDYIPPVEVQVVKQRDQIPLSKNEGIYIQNKKTGKVRAIMGPKSYMLTAHEELWEKKLDSNIETLLKQGGGDGSGDIRKIAYFEQSIDPQMLKGRDKTRVKTYRCQGNTAVYNYLEKTARVVFGPDLVILGPHENFNVLSLSACKPKKCDAMRSLCLMLGPDFITDIIEYEKGDVESEAKIFSVGDFIGFACRKIGGRIRGQVAHVPFDEFHKHSAMIIQTAVFGVDQEGNLNIPLTFEANNLVISSVDIQSIEPVDAKMRDSLSKSVQLAIEISTKSIEASASHEASRNEQIARGQLERQKLLNEMDSEKEKTKLLELQAITAAVESTGQAKAESQAQAERMLIECESEIESAKLKAEAEEIEHMAKLETQGLLRAQELSYQELTEWKFRKRRADIVLFNIILH</sequence>
<evidence type="ECO:0000256" key="3">
    <source>
        <dbReference type="ARBA" id="ARBA00018296"/>
    </source>
</evidence>
<feature type="domain" description="Major vault protein shoulder" evidence="11">
    <location>
        <begin position="477"/>
        <end position="563"/>
    </location>
</feature>
<dbReference type="Pfam" id="PF17795">
    <property type="entry name" value="Vault_3"/>
    <property type="match status" value="1"/>
</dbReference>
<dbReference type="Gene3D" id="6.10.250.720">
    <property type="match status" value="1"/>
</dbReference>
<dbReference type="OrthoDB" id="6125719at2759"/>
<evidence type="ECO:0000256" key="7">
    <source>
        <dbReference type="ARBA" id="ARBA00023274"/>
    </source>
</evidence>
<dbReference type="InterPro" id="IPR043179">
    <property type="entry name" value="Vault_2_sf"/>
</dbReference>
<feature type="domain" description="Major vault protein repeat" evidence="13">
    <location>
        <begin position="408"/>
        <end position="465"/>
    </location>
</feature>
<dbReference type="Pfam" id="PF11978">
    <property type="entry name" value="MVP_shoulder"/>
    <property type="match status" value="1"/>
</dbReference>
<feature type="domain" description="Major vault protein repeat" evidence="12">
    <location>
        <begin position="219"/>
        <end position="263"/>
    </location>
</feature>
<dbReference type="Gene3D" id="2.30.30.620">
    <property type="match status" value="1"/>
</dbReference>
<dbReference type="GO" id="GO:0005634">
    <property type="term" value="C:nucleus"/>
    <property type="evidence" value="ECO:0007669"/>
    <property type="project" value="UniProtKB-SubCell"/>
</dbReference>
<evidence type="ECO:0000259" key="12">
    <source>
        <dbReference type="Pfam" id="PF17794"/>
    </source>
</evidence>
<keyword evidence="6" id="KW-0539">Nucleus</keyword>
<accession>A0A8B6H6N9</accession>
<dbReference type="Proteomes" id="UP000596742">
    <property type="component" value="Unassembled WGS sequence"/>
</dbReference>
<comment type="subcellular location">
    <subcellularLocation>
        <location evidence="2 8">Cytoplasm</location>
    </subcellularLocation>
    <subcellularLocation>
        <location evidence="1">Nucleus</location>
    </subcellularLocation>
</comment>
<dbReference type="FunFam" id="2.30.30.570:FF:000001">
    <property type="entry name" value="major vault protein-like"/>
    <property type="match status" value="1"/>
</dbReference>
<dbReference type="Gene3D" id="2.30.30.560">
    <property type="match status" value="2"/>
</dbReference>
<dbReference type="Pfam" id="PF17794">
    <property type="entry name" value="Vault_2"/>
    <property type="match status" value="2"/>
</dbReference>
<evidence type="ECO:0000259" key="13">
    <source>
        <dbReference type="Pfam" id="PF17795"/>
    </source>
</evidence>
<comment type="caution">
    <text evidence="15">The sequence shown here is derived from an EMBL/GenBank/DDBJ whole genome shotgun (WGS) entry which is preliminary data.</text>
</comment>
<feature type="coiled-coil region" evidence="9">
    <location>
        <begin position="599"/>
        <end position="670"/>
    </location>
</feature>
<reference evidence="15" key="1">
    <citation type="submission" date="2018-11" db="EMBL/GenBank/DDBJ databases">
        <authorList>
            <person name="Alioto T."/>
            <person name="Alioto T."/>
        </authorList>
    </citation>
    <scope>NUCLEOTIDE SEQUENCE</scope>
</reference>
<dbReference type="InterPro" id="IPR041136">
    <property type="entry name" value="Vault_4"/>
</dbReference>
<dbReference type="InterPro" id="IPR039059">
    <property type="entry name" value="MVP"/>
</dbReference>
<evidence type="ECO:0000256" key="8">
    <source>
        <dbReference type="PROSITE-ProRule" id="PRU00571"/>
    </source>
</evidence>
<gene>
    <name evidence="15" type="ORF">MGAL_10B012467</name>
</gene>
<dbReference type="InterPro" id="IPR043023">
    <property type="entry name" value="MVP_rep_sf"/>
</dbReference>
<dbReference type="PANTHER" id="PTHR14165:SF16">
    <property type="entry name" value="MAJOR VAULT PROTEIN"/>
    <property type="match status" value="1"/>
</dbReference>
<dbReference type="InterPro" id="IPR002499">
    <property type="entry name" value="Vault_N"/>
</dbReference>